<keyword evidence="5" id="KW-0805">Transcription regulation</keyword>
<feature type="region of interest" description="Disordered" evidence="10">
    <location>
        <begin position="87"/>
        <end position="116"/>
    </location>
</feature>
<dbReference type="GO" id="GO:0000981">
    <property type="term" value="F:DNA-binding transcription factor activity, RNA polymerase II-specific"/>
    <property type="evidence" value="ECO:0007669"/>
    <property type="project" value="TreeGrafter"/>
</dbReference>
<dbReference type="Pfam" id="PF00320">
    <property type="entry name" value="GATA"/>
    <property type="match status" value="1"/>
</dbReference>
<organism evidence="12 13">
    <name type="scientific">Oesophagostomum dentatum</name>
    <name type="common">Nodular worm</name>
    <dbReference type="NCBI Taxonomy" id="61180"/>
    <lineage>
        <taxon>Eukaryota</taxon>
        <taxon>Metazoa</taxon>
        <taxon>Ecdysozoa</taxon>
        <taxon>Nematoda</taxon>
        <taxon>Chromadorea</taxon>
        <taxon>Rhabditida</taxon>
        <taxon>Rhabditina</taxon>
        <taxon>Rhabditomorpha</taxon>
        <taxon>Strongyloidea</taxon>
        <taxon>Strongylidae</taxon>
        <taxon>Oesophagostomum</taxon>
    </lineage>
</organism>
<feature type="domain" description="GATA-type" evidence="11">
    <location>
        <begin position="39"/>
        <end position="93"/>
    </location>
</feature>
<dbReference type="GO" id="GO:0000978">
    <property type="term" value="F:RNA polymerase II cis-regulatory region sequence-specific DNA binding"/>
    <property type="evidence" value="ECO:0007669"/>
    <property type="project" value="TreeGrafter"/>
</dbReference>
<sequence>LQLYAPPSIETRHPTEIQSAKPRGTTSHKKPSAAQNSQRRQGLVCSNCRGTNTTLWRRNADGEPVCNACGLYYKLHNVPRPITMKKEGQLQTRKRKAKADGSAVTKKRDRSGNYTQSTQAIHDREVTGPTPYHSFGSSMGFSSQIDTSYPQMNGYSTSWQTTGGLGTSGSDSNHSSAFHSTYPSPYAPSIPKISEVCISLPL</sequence>
<dbReference type="Gene3D" id="3.30.50.10">
    <property type="entry name" value="Erythroid Transcription Factor GATA-1, subunit A"/>
    <property type="match status" value="1"/>
</dbReference>
<dbReference type="InterPro" id="IPR000679">
    <property type="entry name" value="Znf_GATA"/>
</dbReference>
<dbReference type="PRINTS" id="PR00619">
    <property type="entry name" value="GATAZNFINGER"/>
</dbReference>
<dbReference type="PROSITE" id="PS50114">
    <property type="entry name" value="GATA_ZN_FINGER_2"/>
    <property type="match status" value="1"/>
</dbReference>
<evidence type="ECO:0000313" key="13">
    <source>
        <dbReference type="Proteomes" id="UP000053660"/>
    </source>
</evidence>
<dbReference type="GO" id="GO:0000122">
    <property type="term" value="P:negative regulation of transcription by RNA polymerase II"/>
    <property type="evidence" value="ECO:0007669"/>
    <property type="project" value="TreeGrafter"/>
</dbReference>
<evidence type="ECO:0000256" key="3">
    <source>
        <dbReference type="ARBA" id="ARBA00022771"/>
    </source>
</evidence>
<comment type="subcellular location">
    <subcellularLocation>
        <location evidence="1">Nucleus</location>
    </subcellularLocation>
</comment>
<evidence type="ECO:0000256" key="10">
    <source>
        <dbReference type="SAM" id="MobiDB-lite"/>
    </source>
</evidence>
<reference evidence="12 13" key="1">
    <citation type="submission" date="2014-03" db="EMBL/GenBank/DDBJ databases">
        <title>Draft genome of the hookworm Oesophagostomum dentatum.</title>
        <authorList>
            <person name="Mitreva M."/>
        </authorList>
    </citation>
    <scope>NUCLEOTIDE SEQUENCE [LARGE SCALE GENOMIC DNA]</scope>
    <source>
        <strain evidence="12 13">OD-Hann</strain>
    </source>
</reference>
<evidence type="ECO:0000256" key="8">
    <source>
        <dbReference type="ARBA" id="ARBA00023242"/>
    </source>
</evidence>
<dbReference type="GO" id="GO:0009888">
    <property type="term" value="P:tissue development"/>
    <property type="evidence" value="ECO:0007669"/>
    <property type="project" value="UniProtKB-ARBA"/>
</dbReference>
<dbReference type="CDD" id="cd00202">
    <property type="entry name" value="ZnF_GATA"/>
    <property type="match status" value="1"/>
</dbReference>
<dbReference type="PROSITE" id="PS00344">
    <property type="entry name" value="GATA_ZN_FINGER_1"/>
    <property type="match status" value="1"/>
</dbReference>
<dbReference type="PANTHER" id="PTHR10071">
    <property type="entry name" value="TRANSCRIPTION FACTOR GATA FAMILY MEMBER"/>
    <property type="match status" value="1"/>
</dbReference>
<dbReference type="GO" id="GO:0005634">
    <property type="term" value="C:nucleus"/>
    <property type="evidence" value="ECO:0007669"/>
    <property type="project" value="UniProtKB-SubCell"/>
</dbReference>
<keyword evidence="4" id="KW-0862">Zinc</keyword>
<keyword evidence="7" id="KW-0804">Transcription</keyword>
<dbReference type="GO" id="GO:0008270">
    <property type="term" value="F:zinc ion binding"/>
    <property type="evidence" value="ECO:0007669"/>
    <property type="project" value="UniProtKB-KW"/>
</dbReference>
<evidence type="ECO:0000256" key="9">
    <source>
        <dbReference type="PROSITE-ProRule" id="PRU00094"/>
    </source>
</evidence>
<dbReference type="InterPro" id="IPR039355">
    <property type="entry name" value="Transcription_factor_GATA"/>
</dbReference>
<feature type="non-terminal residue" evidence="12">
    <location>
        <position position="1"/>
    </location>
</feature>
<dbReference type="SUPFAM" id="SSF57716">
    <property type="entry name" value="Glucocorticoid receptor-like (DNA-binding domain)"/>
    <property type="match status" value="1"/>
</dbReference>
<dbReference type="EMBL" id="KN550631">
    <property type="protein sequence ID" value="KHJ93736.1"/>
    <property type="molecule type" value="Genomic_DNA"/>
</dbReference>
<feature type="region of interest" description="Disordered" evidence="10">
    <location>
        <begin position="1"/>
        <end position="42"/>
    </location>
</feature>
<evidence type="ECO:0000256" key="7">
    <source>
        <dbReference type="ARBA" id="ARBA00023163"/>
    </source>
</evidence>
<proteinExistence type="predicted"/>
<evidence type="ECO:0000256" key="1">
    <source>
        <dbReference type="ARBA" id="ARBA00004123"/>
    </source>
</evidence>
<keyword evidence="6" id="KW-0238">DNA-binding</keyword>
<accession>A0A0B1TCA7</accession>
<protein>
    <submittedName>
        <fullName evidence="12">GATA zinc finger</fullName>
    </submittedName>
</protein>
<dbReference type="PANTHER" id="PTHR10071:SF281">
    <property type="entry name" value="BOX A-BINDING FACTOR-RELATED"/>
    <property type="match status" value="1"/>
</dbReference>
<keyword evidence="2" id="KW-0479">Metal-binding</keyword>
<evidence type="ECO:0000256" key="2">
    <source>
        <dbReference type="ARBA" id="ARBA00022723"/>
    </source>
</evidence>
<evidence type="ECO:0000313" key="12">
    <source>
        <dbReference type="EMBL" id="KHJ93736.1"/>
    </source>
</evidence>
<gene>
    <name evidence="12" type="ORF">OESDEN_06347</name>
</gene>
<dbReference type="FunFam" id="3.30.50.10:FF:000032">
    <property type="entry name" value="Transcription factor GATA-3"/>
    <property type="match status" value="1"/>
</dbReference>
<evidence type="ECO:0000256" key="4">
    <source>
        <dbReference type="ARBA" id="ARBA00022833"/>
    </source>
</evidence>
<evidence type="ECO:0000259" key="11">
    <source>
        <dbReference type="PROSITE" id="PS50114"/>
    </source>
</evidence>
<keyword evidence="8" id="KW-0539">Nucleus</keyword>
<dbReference type="AlphaFoldDB" id="A0A0B1TCA7"/>
<name>A0A0B1TCA7_OESDE</name>
<evidence type="ECO:0000256" key="6">
    <source>
        <dbReference type="ARBA" id="ARBA00023125"/>
    </source>
</evidence>
<dbReference type="GO" id="GO:0045165">
    <property type="term" value="P:cell fate commitment"/>
    <property type="evidence" value="ECO:0007669"/>
    <property type="project" value="TreeGrafter"/>
</dbReference>
<dbReference type="GO" id="GO:0045944">
    <property type="term" value="P:positive regulation of transcription by RNA polymerase II"/>
    <property type="evidence" value="ECO:0007669"/>
    <property type="project" value="TreeGrafter"/>
</dbReference>
<dbReference type="Proteomes" id="UP000053660">
    <property type="component" value="Unassembled WGS sequence"/>
</dbReference>
<dbReference type="InterPro" id="IPR013088">
    <property type="entry name" value="Znf_NHR/GATA"/>
</dbReference>
<dbReference type="SMART" id="SM00401">
    <property type="entry name" value="ZnF_GATA"/>
    <property type="match status" value="1"/>
</dbReference>
<dbReference type="OrthoDB" id="515401at2759"/>
<keyword evidence="13" id="KW-1185">Reference proteome</keyword>
<evidence type="ECO:0000256" key="5">
    <source>
        <dbReference type="ARBA" id="ARBA00023015"/>
    </source>
</evidence>
<keyword evidence="3 9" id="KW-0863">Zinc-finger</keyword>